<feature type="transmembrane region" description="Helical" evidence="8">
    <location>
        <begin position="360"/>
        <end position="380"/>
    </location>
</feature>
<reference evidence="13" key="1">
    <citation type="submission" date="2022-11" db="UniProtKB">
        <authorList>
            <consortium name="WormBaseParasite"/>
        </authorList>
    </citation>
    <scope>IDENTIFICATION</scope>
</reference>
<accession>A0A914YSI5</accession>
<evidence type="ECO:0000256" key="7">
    <source>
        <dbReference type="SAM" id="MobiDB-lite"/>
    </source>
</evidence>
<feature type="chain" id="PRO_5037159927" evidence="9">
    <location>
        <begin position="25"/>
        <end position="526"/>
    </location>
</feature>
<dbReference type="GO" id="GO:1900449">
    <property type="term" value="P:regulation of glutamate receptor signaling pathway"/>
    <property type="evidence" value="ECO:0007669"/>
    <property type="project" value="InterPro"/>
</dbReference>
<feature type="transmembrane region" description="Helical" evidence="8">
    <location>
        <begin position="276"/>
        <end position="299"/>
    </location>
</feature>
<feature type="signal peptide" evidence="9">
    <location>
        <begin position="1"/>
        <end position="24"/>
    </location>
</feature>
<dbReference type="InterPro" id="IPR005018">
    <property type="entry name" value="DOMON_domain"/>
</dbReference>
<evidence type="ECO:0000256" key="8">
    <source>
        <dbReference type="SAM" id="Phobius"/>
    </source>
</evidence>
<evidence type="ECO:0000256" key="1">
    <source>
        <dbReference type="ARBA" id="ARBA00004370"/>
    </source>
</evidence>
<dbReference type="PANTHER" id="PTHR46902:SF1">
    <property type="entry name" value="DOMON DOMAIN-CONTAINING PROTEIN FRRS1L"/>
    <property type="match status" value="1"/>
</dbReference>
<feature type="region of interest" description="Disordered" evidence="7">
    <location>
        <begin position="474"/>
        <end position="495"/>
    </location>
</feature>
<feature type="region of interest" description="Disordered" evidence="7">
    <location>
        <begin position="236"/>
        <end position="259"/>
    </location>
</feature>
<keyword evidence="5 8" id="KW-1133">Transmembrane helix</keyword>
<feature type="domain" description="Cytochrome b561" evidence="11">
    <location>
        <begin position="238"/>
        <end position="455"/>
    </location>
</feature>
<keyword evidence="4" id="KW-0249">Electron transport</keyword>
<organism evidence="12 13">
    <name type="scientific">Panagrolaimus superbus</name>
    <dbReference type="NCBI Taxonomy" id="310955"/>
    <lineage>
        <taxon>Eukaryota</taxon>
        <taxon>Metazoa</taxon>
        <taxon>Ecdysozoa</taxon>
        <taxon>Nematoda</taxon>
        <taxon>Chromadorea</taxon>
        <taxon>Rhabditida</taxon>
        <taxon>Tylenchina</taxon>
        <taxon>Panagrolaimomorpha</taxon>
        <taxon>Panagrolaimoidea</taxon>
        <taxon>Panagrolaimidae</taxon>
        <taxon>Panagrolaimus</taxon>
    </lineage>
</organism>
<dbReference type="AlphaFoldDB" id="A0A914YSI5"/>
<keyword evidence="12" id="KW-1185">Reference proteome</keyword>
<sequence>MYQRISLLLPIFFFFLFSISLTFAQSGFDTSECGKTKHCISVPANCHQHSNEECQYMISHSPTPDGKSVILELFGKREAPDMQYVAAGFSEDDIMGEEPVVACVSNPNGNTLLSYSYNQGKSNHPNVGVDKSDAELIESVVTDAVIYCKIRQAVTPTNEALPNLSSNYQLLVARGPRQENGQLSYHSERQAIPLFTNFMTPLPLTAATIATPVNQNEPAPSAPGIVIFPNQTNSLGNNNNTVSQPPKEGNPSRPAVAKGSGPLGFTSATKLTIVKWHGFLMLLAWFGMIAIGIFSARYLKPGIPNTKIGGIHLWFHLHRALNFTAVLIIIVSTILIFIGKDLSWTGPILGAEPAYNWNPGAIHTVFGVVAILLALMQPLGALARCGPDHPRRPLFNWGHRTLGLIGIISALIAAYIAITKFHVWSNADTPTVLVIIYIISAVLLILALEIFTFSRLRSRRKVALSHRYDGGMELQRPSKYSEDGFDQSHSPTREGTSNDKLVNISGFLLFSVISIAFVVLLTLFLL</sequence>
<dbReference type="CDD" id="cd09628">
    <property type="entry name" value="DOMON_SDR_2_like"/>
    <property type="match status" value="1"/>
</dbReference>
<keyword evidence="9" id="KW-0732">Signal</keyword>
<dbReference type="WBParaSite" id="PSU_v2.g2615.t1">
    <property type="protein sequence ID" value="PSU_v2.g2615.t1"/>
    <property type="gene ID" value="PSU_v2.g2615"/>
</dbReference>
<feature type="domain" description="DOMON" evidence="10">
    <location>
        <begin position="54"/>
        <end position="175"/>
    </location>
</feature>
<evidence type="ECO:0000256" key="4">
    <source>
        <dbReference type="ARBA" id="ARBA00022982"/>
    </source>
</evidence>
<dbReference type="Pfam" id="PF03351">
    <property type="entry name" value="DOMON"/>
    <property type="match status" value="1"/>
</dbReference>
<feature type="transmembrane region" description="Helical" evidence="8">
    <location>
        <begin position="320"/>
        <end position="340"/>
    </location>
</feature>
<dbReference type="Gene3D" id="1.20.120.1770">
    <property type="match status" value="1"/>
</dbReference>
<dbReference type="InterPro" id="IPR042789">
    <property type="entry name" value="FRRS1L"/>
</dbReference>
<dbReference type="PANTHER" id="PTHR46902">
    <property type="entry name" value="DOMON DOMAIN-CONTAINING PROTEIN FRRS1L"/>
    <property type="match status" value="1"/>
</dbReference>
<protein>
    <submittedName>
        <fullName evidence="13">Ferric-chelate reductase 1</fullName>
    </submittedName>
</protein>
<evidence type="ECO:0000313" key="13">
    <source>
        <dbReference type="WBParaSite" id="PSU_v2.g2615.t1"/>
    </source>
</evidence>
<feature type="transmembrane region" description="Helical" evidence="8">
    <location>
        <begin position="501"/>
        <end position="525"/>
    </location>
</feature>
<dbReference type="Proteomes" id="UP000887577">
    <property type="component" value="Unplaced"/>
</dbReference>
<proteinExistence type="predicted"/>
<evidence type="ECO:0000313" key="12">
    <source>
        <dbReference type="Proteomes" id="UP000887577"/>
    </source>
</evidence>
<keyword evidence="3 8" id="KW-0812">Transmembrane</keyword>
<dbReference type="PROSITE" id="PS50939">
    <property type="entry name" value="CYTOCHROME_B561"/>
    <property type="match status" value="1"/>
</dbReference>
<dbReference type="InterPro" id="IPR006593">
    <property type="entry name" value="Cyt_b561/ferric_Rdtase_TM"/>
</dbReference>
<dbReference type="GO" id="GO:0099072">
    <property type="term" value="P:regulation of postsynaptic membrane neurotransmitter receptor levels"/>
    <property type="evidence" value="ECO:0007669"/>
    <property type="project" value="TreeGrafter"/>
</dbReference>
<dbReference type="SMART" id="SM00665">
    <property type="entry name" value="B561"/>
    <property type="match status" value="1"/>
</dbReference>
<keyword evidence="2" id="KW-0813">Transport</keyword>
<evidence type="ECO:0000256" key="5">
    <source>
        <dbReference type="ARBA" id="ARBA00022989"/>
    </source>
</evidence>
<evidence type="ECO:0000256" key="6">
    <source>
        <dbReference type="ARBA" id="ARBA00023136"/>
    </source>
</evidence>
<evidence type="ECO:0000259" key="10">
    <source>
        <dbReference type="PROSITE" id="PS50836"/>
    </source>
</evidence>
<keyword evidence="6 8" id="KW-0472">Membrane</keyword>
<evidence type="ECO:0000256" key="9">
    <source>
        <dbReference type="SAM" id="SignalP"/>
    </source>
</evidence>
<dbReference type="GO" id="GO:0016020">
    <property type="term" value="C:membrane"/>
    <property type="evidence" value="ECO:0007669"/>
    <property type="project" value="UniProtKB-SubCell"/>
</dbReference>
<evidence type="ECO:0000259" key="11">
    <source>
        <dbReference type="PROSITE" id="PS50939"/>
    </source>
</evidence>
<dbReference type="CDD" id="cd08760">
    <property type="entry name" value="Cyt_b561_FRRS1_like"/>
    <property type="match status" value="1"/>
</dbReference>
<evidence type="ECO:0000256" key="3">
    <source>
        <dbReference type="ARBA" id="ARBA00022692"/>
    </source>
</evidence>
<evidence type="ECO:0000256" key="2">
    <source>
        <dbReference type="ARBA" id="ARBA00022448"/>
    </source>
</evidence>
<feature type="transmembrane region" description="Helical" evidence="8">
    <location>
        <begin position="430"/>
        <end position="451"/>
    </location>
</feature>
<dbReference type="PROSITE" id="PS50836">
    <property type="entry name" value="DOMON"/>
    <property type="match status" value="1"/>
</dbReference>
<comment type="subcellular location">
    <subcellularLocation>
        <location evidence="1">Membrane</location>
    </subcellularLocation>
</comment>
<name>A0A914YSI5_9BILA</name>
<feature type="transmembrane region" description="Helical" evidence="8">
    <location>
        <begin position="401"/>
        <end position="418"/>
    </location>
</feature>